<protein>
    <recommendedName>
        <fullName evidence="2">Beta-lactamase-related domain-containing protein</fullName>
    </recommendedName>
</protein>
<feature type="signal peptide" evidence="1">
    <location>
        <begin position="1"/>
        <end position="16"/>
    </location>
</feature>
<organism evidence="3 4">
    <name type="scientific">Thraustotheca clavata</name>
    <dbReference type="NCBI Taxonomy" id="74557"/>
    <lineage>
        <taxon>Eukaryota</taxon>
        <taxon>Sar</taxon>
        <taxon>Stramenopiles</taxon>
        <taxon>Oomycota</taxon>
        <taxon>Saprolegniomycetes</taxon>
        <taxon>Saprolegniales</taxon>
        <taxon>Achlyaceae</taxon>
        <taxon>Thraustotheca</taxon>
    </lineage>
</organism>
<name>A0A1W0A0F5_9STRA</name>
<comment type="caution">
    <text evidence="3">The sequence shown here is derived from an EMBL/GenBank/DDBJ whole genome shotgun (WGS) entry which is preliminary data.</text>
</comment>
<evidence type="ECO:0000259" key="2">
    <source>
        <dbReference type="Pfam" id="PF00144"/>
    </source>
</evidence>
<dbReference type="InterPro" id="IPR001466">
    <property type="entry name" value="Beta-lactam-related"/>
</dbReference>
<evidence type="ECO:0000313" key="4">
    <source>
        <dbReference type="Proteomes" id="UP000243217"/>
    </source>
</evidence>
<dbReference type="InterPro" id="IPR012338">
    <property type="entry name" value="Beta-lactam/transpept-like"/>
</dbReference>
<sequence>MRFIYFALAFLATAHARLILQTDHYSFGTTEFHRTIDIKKAMAIEFMQDMTKKHAIPGYALSVVYKNQTIIAQGFGTKQYGNASNVVTPNTQFQIGSYSKTFIAMGIAKLVDEGKMKWSDSVKQHLPWFALQDKYAEEYTTIDAAYTILPFNTCDPHFYDGKPWEQIGRHIPQDKLSTLAGVYTSTSPDYYVNMSISIINNQAVLRRLQFPGHFTMQTTTQQLHTYGHMKW</sequence>
<evidence type="ECO:0000313" key="3">
    <source>
        <dbReference type="EMBL" id="OQS03755.1"/>
    </source>
</evidence>
<dbReference type="AlphaFoldDB" id="A0A1W0A0F5"/>
<dbReference type="OrthoDB" id="79303at2759"/>
<reference evidence="3 4" key="1">
    <citation type="journal article" date="2014" name="Genome Biol. Evol.">
        <title>The secreted proteins of Achlya hypogyna and Thraustotheca clavata identify the ancestral oomycete secretome and reveal gene acquisitions by horizontal gene transfer.</title>
        <authorList>
            <person name="Misner I."/>
            <person name="Blouin N."/>
            <person name="Leonard G."/>
            <person name="Richards T.A."/>
            <person name="Lane C.E."/>
        </authorList>
    </citation>
    <scope>NUCLEOTIDE SEQUENCE [LARGE SCALE GENOMIC DNA]</scope>
    <source>
        <strain evidence="3 4">ATCC 34112</strain>
    </source>
</reference>
<feature type="domain" description="Beta-lactamase-related" evidence="2">
    <location>
        <begin position="46"/>
        <end position="130"/>
    </location>
</feature>
<feature type="chain" id="PRO_5012212885" description="Beta-lactamase-related domain-containing protein" evidence="1">
    <location>
        <begin position="17"/>
        <end position="231"/>
    </location>
</feature>
<dbReference type="Pfam" id="PF00144">
    <property type="entry name" value="Beta-lactamase"/>
    <property type="match status" value="1"/>
</dbReference>
<accession>A0A1W0A0F5</accession>
<keyword evidence="4" id="KW-1185">Reference proteome</keyword>
<dbReference type="PANTHER" id="PTHR46825">
    <property type="entry name" value="D-ALANYL-D-ALANINE-CARBOXYPEPTIDASE/ENDOPEPTIDASE AMPH"/>
    <property type="match status" value="1"/>
</dbReference>
<dbReference type="PANTHER" id="PTHR46825:SF9">
    <property type="entry name" value="BETA-LACTAMASE-RELATED DOMAIN-CONTAINING PROTEIN"/>
    <property type="match status" value="1"/>
</dbReference>
<keyword evidence="1" id="KW-0732">Signal</keyword>
<dbReference type="STRING" id="74557.A0A1W0A0F5"/>
<dbReference type="Gene3D" id="3.40.710.10">
    <property type="entry name" value="DD-peptidase/beta-lactamase superfamily"/>
    <property type="match status" value="1"/>
</dbReference>
<dbReference type="EMBL" id="JNBS01000776">
    <property type="protein sequence ID" value="OQS03755.1"/>
    <property type="molecule type" value="Genomic_DNA"/>
</dbReference>
<dbReference type="SUPFAM" id="SSF56601">
    <property type="entry name" value="beta-lactamase/transpeptidase-like"/>
    <property type="match status" value="1"/>
</dbReference>
<evidence type="ECO:0000256" key="1">
    <source>
        <dbReference type="SAM" id="SignalP"/>
    </source>
</evidence>
<dbReference type="Proteomes" id="UP000243217">
    <property type="component" value="Unassembled WGS sequence"/>
</dbReference>
<gene>
    <name evidence="3" type="ORF">THRCLA_03949</name>
</gene>
<dbReference type="InterPro" id="IPR050491">
    <property type="entry name" value="AmpC-like"/>
</dbReference>
<proteinExistence type="predicted"/>